<protein>
    <recommendedName>
        <fullName evidence="6">Flagellar hook-length control protein-like C-terminal domain-containing protein</fullName>
    </recommendedName>
</protein>
<organism evidence="7 8">
    <name type="scientific">Ornatilinea apprima</name>
    <dbReference type="NCBI Taxonomy" id="1134406"/>
    <lineage>
        <taxon>Bacteria</taxon>
        <taxon>Bacillati</taxon>
        <taxon>Chloroflexota</taxon>
        <taxon>Anaerolineae</taxon>
        <taxon>Anaerolineales</taxon>
        <taxon>Anaerolineaceae</taxon>
        <taxon>Ornatilinea</taxon>
    </lineage>
</organism>
<keyword evidence="3" id="KW-1005">Bacterial flagellum biogenesis</keyword>
<evidence type="ECO:0000256" key="4">
    <source>
        <dbReference type="SAM" id="Coils"/>
    </source>
</evidence>
<comment type="similarity">
    <text evidence="2">Belongs to the FliK family.</text>
</comment>
<feature type="compositionally biased region" description="Basic and acidic residues" evidence="5">
    <location>
        <begin position="42"/>
        <end position="55"/>
    </location>
</feature>
<dbReference type="AlphaFoldDB" id="A0A0P6XQ17"/>
<feature type="compositionally biased region" description="Low complexity" evidence="5">
    <location>
        <begin position="159"/>
        <end position="197"/>
    </location>
</feature>
<feature type="compositionally biased region" description="Polar residues" evidence="5">
    <location>
        <begin position="374"/>
        <end position="387"/>
    </location>
</feature>
<sequence>MNILLLQGAQTAPPAVGPNAAASIASATSFQELLDQQIAKAPPERSEKPVREAKEQPSASRSEPAQRSESTSKAAAEDQPAGSVQAKDDQSKPGDEAPPTEEEAPQAEETALAGAGAVTAPIVPQDLVIDPAGEAASAGSAGSTTQIAEQMAGQIEASQTAPAAAQPGEAQPAVEQLAAAAPLVEEAAPQPVAAPQPTVEEMVQSTAGKDRVADEMLNVTAVKVESAPTAKVEAPAATPASASASQTAAEPADEGPSVTTAQQTQQAYAAQQPQAAQEPARMAEARGSEVVKQVAPQLEMMAKSGTRTLTMQLNPAELGQIDLRLTASGGTVRITMHASQAATNDLLESQLNQLRQNLANAGVQISDLNVGQQAGKSAWQQPQQRGGSSAYRHQEQPEAKPLPTRKASLQASNIDYTV</sequence>
<feature type="compositionally biased region" description="Polar residues" evidence="5">
    <location>
        <begin position="57"/>
        <end position="73"/>
    </location>
</feature>
<feature type="compositionally biased region" description="Polar residues" evidence="5">
    <location>
        <begin position="407"/>
        <end position="418"/>
    </location>
</feature>
<evidence type="ECO:0000256" key="3">
    <source>
        <dbReference type="ARBA" id="ARBA00022795"/>
    </source>
</evidence>
<evidence type="ECO:0000256" key="1">
    <source>
        <dbReference type="ARBA" id="ARBA00003944"/>
    </source>
</evidence>
<dbReference type="CDD" id="cd17470">
    <property type="entry name" value="T3SS_Flik_C"/>
    <property type="match status" value="1"/>
</dbReference>
<feature type="region of interest" description="Disordered" evidence="5">
    <location>
        <begin position="225"/>
        <end position="288"/>
    </location>
</feature>
<comment type="caution">
    <text evidence="7">The sequence shown here is derived from an EMBL/GenBank/DDBJ whole genome shotgun (WGS) entry which is preliminary data.</text>
</comment>
<gene>
    <name evidence="7" type="ORF">ADN00_17085</name>
</gene>
<proteinExistence type="inferred from homology"/>
<feature type="compositionally biased region" description="Low complexity" evidence="5">
    <location>
        <begin position="133"/>
        <end position="143"/>
    </location>
</feature>
<feature type="compositionally biased region" description="Basic and acidic residues" evidence="5">
    <location>
        <begin position="86"/>
        <end position="95"/>
    </location>
</feature>
<evidence type="ECO:0000256" key="2">
    <source>
        <dbReference type="ARBA" id="ARBA00009149"/>
    </source>
</evidence>
<dbReference type="InterPro" id="IPR038610">
    <property type="entry name" value="FliK-like_C_sf"/>
</dbReference>
<reference evidence="7 8" key="1">
    <citation type="submission" date="2015-07" db="EMBL/GenBank/DDBJ databases">
        <title>Genome sequence of Ornatilinea apprima DSM 23815.</title>
        <authorList>
            <person name="Hemp J."/>
            <person name="Ward L.M."/>
            <person name="Pace L.A."/>
            <person name="Fischer W.W."/>
        </authorList>
    </citation>
    <scope>NUCLEOTIDE SEQUENCE [LARGE SCALE GENOMIC DNA]</scope>
    <source>
        <strain evidence="7 8">P3M-1</strain>
    </source>
</reference>
<dbReference type="GO" id="GO:0009424">
    <property type="term" value="C:bacterial-type flagellum hook"/>
    <property type="evidence" value="ECO:0007669"/>
    <property type="project" value="InterPro"/>
</dbReference>
<comment type="function">
    <text evidence="1">Controls the length of the flagellar hook.</text>
</comment>
<feature type="region of interest" description="Disordered" evidence="5">
    <location>
        <begin position="1"/>
        <end position="21"/>
    </location>
</feature>
<dbReference type="InterPro" id="IPR021136">
    <property type="entry name" value="Flagellar_hook_control-like_C"/>
</dbReference>
<dbReference type="PRINTS" id="PR01007">
    <property type="entry name" value="FLGHOOKFLIK"/>
</dbReference>
<dbReference type="OrthoDB" id="7676733at2"/>
<evidence type="ECO:0000256" key="5">
    <source>
        <dbReference type="SAM" id="MobiDB-lite"/>
    </source>
</evidence>
<dbReference type="PANTHER" id="PTHR37533">
    <property type="entry name" value="FLAGELLAR HOOK-LENGTH CONTROL PROTEIN"/>
    <property type="match status" value="1"/>
</dbReference>
<feature type="region of interest" description="Disordered" evidence="5">
    <location>
        <begin position="374"/>
        <end position="418"/>
    </location>
</feature>
<name>A0A0P6XQ17_9CHLR</name>
<feature type="coiled-coil region" evidence="4">
    <location>
        <begin position="337"/>
        <end position="364"/>
    </location>
</feature>
<feature type="compositionally biased region" description="Low complexity" evidence="5">
    <location>
        <begin position="260"/>
        <end position="280"/>
    </location>
</feature>
<feature type="domain" description="Flagellar hook-length control protein-like C-terminal" evidence="6">
    <location>
        <begin position="297"/>
        <end position="376"/>
    </location>
</feature>
<dbReference type="RefSeq" id="WP_075064262.1">
    <property type="nucleotide sequence ID" value="NZ_LGCL01000041.1"/>
</dbReference>
<accession>A0A0P6XQ17</accession>
<dbReference type="EMBL" id="LGCL01000041">
    <property type="protein sequence ID" value="KPL71408.1"/>
    <property type="molecule type" value="Genomic_DNA"/>
</dbReference>
<evidence type="ECO:0000259" key="6">
    <source>
        <dbReference type="Pfam" id="PF02120"/>
    </source>
</evidence>
<feature type="region of interest" description="Disordered" evidence="5">
    <location>
        <begin position="133"/>
        <end position="211"/>
    </location>
</feature>
<dbReference type="InterPro" id="IPR001635">
    <property type="entry name" value="Flag_hook_Flik"/>
</dbReference>
<evidence type="ECO:0000313" key="7">
    <source>
        <dbReference type="EMBL" id="KPL71408.1"/>
    </source>
</evidence>
<feature type="region of interest" description="Disordered" evidence="5">
    <location>
        <begin position="34"/>
        <end position="118"/>
    </location>
</feature>
<keyword evidence="8" id="KW-1185">Reference proteome</keyword>
<dbReference type="Gene3D" id="3.30.750.140">
    <property type="match status" value="1"/>
</dbReference>
<dbReference type="PANTHER" id="PTHR37533:SF2">
    <property type="entry name" value="FLAGELLAR HOOK-LENGTH CONTROL PROTEIN"/>
    <property type="match status" value="1"/>
</dbReference>
<dbReference type="Pfam" id="PF02120">
    <property type="entry name" value="Flg_hook"/>
    <property type="match status" value="1"/>
</dbReference>
<evidence type="ECO:0000313" key="8">
    <source>
        <dbReference type="Proteomes" id="UP000050417"/>
    </source>
</evidence>
<feature type="compositionally biased region" description="Low complexity" evidence="5">
    <location>
        <begin position="226"/>
        <end position="250"/>
    </location>
</feature>
<dbReference type="GO" id="GO:0044780">
    <property type="term" value="P:bacterial-type flagellum assembly"/>
    <property type="evidence" value="ECO:0007669"/>
    <property type="project" value="InterPro"/>
</dbReference>
<dbReference type="Proteomes" id="UP000050417">
    <property type="component" value="Unassembled WGS sequence"/>
</dbReference>
<dbReference type="InterPro" id="IPR052563">
    <property type="entry name" value="FliK"/>
</dbReference>
<keyword evidence="4" id="KW-0175">Coiled coil</keyword>
<dbReference type="STRING" id="1134406.ADN00_17085"/>